<keyword evidence="2" id="KW-1185">Reference proteome</keyword>
<dbReference type="Proteomes" id="UP000735302">
    <property type="component" value="Unassembled WGS sequence"/>
</dbReference>
<organism evidence="1 2">
    <name type="scientific">Plakobranchus ocellatus</name>
    <dbReference type="NCBI Taxonomy" id="259542"/>
    <lineage>
        <taxon>Eukaryota</taxon>
        <taxon>Metazoa</taxon>
        <taxon>Spiralia</taxon>
        <taxon>Lophotrochozoa</taxon>
        <taxon>Mollusca</taxon>
        <taxon>Gastropoda</taxon>
        <taxon>Heterobranchia</taxon>
        <taxon>Euthyneura</taxon>
        <taxon>Panpulmonata</taxon>
        <taxon>Sacoglossa</taxon>
        <taxon>Placobranchoidea</taxon>
        <taxon>Plakobranchidae</taxon>
        <taxon>Plakobranchus</taxon>
    </lineage>
</organism>
<proteinExistence type="predicted"/>
<name>A0AAV4DU91_9GAST</name>
<comment type="caution">
    <text evidence="1">The sequence shown here is derived from an EMBL/GenBank/DDBJ whole genome shotgun (WGS) entry which is preliminary data.</text>
</comment>
<dbReference type="AlphaFoldDB" id="A0AAV4DU91"/>
<sequence length="259" mass="29614">MARDPTLKPAGAPETDDFELVTEALALGGLKSEIIIWKKKQTIISHVFDFERKEYSSCRISGITLATVENCSPDICRVVSSNDLTPPFALIINHSDFISCLEHRALVKMTHRNHRVEISTSAWRVMCREFHLASTSWINFNGRDLAFFYTPVEVTGYSSDFDSDSLQLWQTSQHALPRHSECGHRKNVMLFQPFDSADHVTYIIDYESRYLFIYFPSCHQLLDSSEILSVVWAEVRRFVSKTQDCNLHSSIIQCAVTVI</sequence>
<evidence type="ECO:0000313" key="1">
    <source>
        <dbReference type="EMBL" id="GFO47678.1"/>
    </source>
</evidence>
<protein>
    <submittedName>
        <fullName evidence="1">Uncharacterized protein</fullName>
    </submittedName>
</protein>
<accession>A0AAV4DU91</accession>
<evidence type="ECO:0000313" key="2">
    <source>
        <dbReference type="Proteomes" id="UP000735302"/>
    </source>
</evidence>
<reference evidence="1 2" key="1">
    <citation type="journal article" date="2021" name="Elife">
        <title>Chloroplast acquisition without the gene transfer in kleptoplastic sea slugs, Plakobranchus ocellatus.</title>
        <authorList>
            <person name="Maeda T."/>
            <person name="Takahashi S."/>
            <person name="Yoshida T."/>
            <person name="Shimamura S."/>
            <person name="Takaki Y."/>
            <person name="Nagai Y."/>
            <person name="Toyoda A."/>
            <person name="Suzuki Y."/>
            <person name="Arimoto A."/>
            <person name="Ishii H."/>
            <person name="Satoh N."/>
            <person name="Nishiyama T."/>
            <person name="Hasebe M."/>
            <person name="Maruyama T."/>
            <person name="Minagawa J."/>
            <person name="Obokata J."/>
            <person name="Shigenobu S."/>
        </authorList>
    </citation>
    <scope>NUCLEOTIDE SEQUENCE [LARGE SCALE GENOMIC DNA]</scope>
</reference>
<dbReference type="EMBL" id="BLXT01008342">
    <property type="protein sequence ID" value="GFO47678.1"/>
    <property type="molecule type" value="Genomic_DNA"/>
</dbReference>
<gene>
    <name evidence="1" type="ORF">PoB_007418300</name>
</gene>